<feature type="repeat" description="WD" evidence="1">
    <location>
        <begin position="209"/>
        <end position="241"/>
    </location>
</feature>
<reference evidence="2" key="1">
    <citation type="submission" date="2021-01" db="EMBL/GenBank/DDBJ databases">
        <authorList>
            <consortium name="Genoscope - CEA"/>
            <person name="William W."/>
        </authorList>
    </citation>
    <scope>NUCLEOTIDE SEQUENCE</scope>
</reference>
<keyword evidence="3" id="KW-1185">Reference proteome</keyword>
<dbReference type="OrthoDB" id="406844at2759"/>
<name>A0A8S1TK22_9CILI</name>
<comment type="caution">
    <text evidence="2">The sequence shown here is derived from an EMBL/GenBank/DDBJ whole genome shotgun (WGS) entry which is preliminary data.</text>
</comment>
<keyword evidence="1" id="KW-0853">WD repeat</keyword>
<feature type="repeat" description="WD" evidence="1">
    <location>
        <begin position="298"/>
        <end position="339"/>
    </location>
</feature>
<dbReference type="Pfam" id="PF00400">
    <property type="entry name" value="WD40"/>
    <property type="match status" value="3"/>
</dbReference>
<evidence type="ECO:0000313" key="3">
    <source>
        <dbReference type="Proteomes" id="UP000689195"/>
    </source>
</evidence>
<dbReference type="GO" id="GO:0097361">
    <property type="term" value="C:cytosolic [4Fe-4S] assembly targeting complex"/>
    <property type="evidence" value="ECO:0007669"/>
    <property type="project" value="TreeGrafter"/>
</dbReference>
<protein>
    <recommendedName>
        <fullName evidence="4">WD domain, G-beta repeat protein</fullName>
    </recommendedName>
</protein>
<accession>A0A8S1TK22</accession>
<gene>
    <name evidence="2" type="ORF">PPENT_87.1.T0210388</name>
</gene>
<evidence type="ECO:0000313" key="2">
    <source>
        <dbReference type="EMBL" id="CAD8151506.1"/>
    </source>
</evidence>
<evidence type="ECO:0008006" key="4">
    <source>
        <dbReference type="Google" id="ProtNLM"/>
    </source>
</evidence>
<proteinExistence type="predicted"/>
<dbReference type="PROSITE" id="PS50082">
    <property type="entry name" value="WD_REPEATS_2"/>
    <property type="match status" value="3"/>
</dbReference>
<dbReference type="PANTHER" id="PTHR19920:SF0">
    <property type="entry name" value="CYTOSOLIC IRON-SULFUR PROTEIN ASSEMBLY PROTEIN CIAO1-RELATED"/>
    <property type="match status" value="1"/>
</dbReference>
<feature type="repeat" description="WD" evidence="1">
    <location>
        <begin position="254"/>
        <end position="286"/>
    </location>
</feature>
<sequence>MIFKCSNPNHDLDTEFVCMNETCQESRIFCFKCLQNEKHKSHVKEIHKIENFQNLLCNQIDNLTNELEQKINLISTLFIKFKSAFQVKSQINIKQLNGLNITEISQFIQDQIRIQNESKAMFQLLYRSTENVVQTLKMYINELFYSDHPIKKVKKESITGYRIIHSFEEDQINAIEFINQSNLMIVGYESRKINIYQFNQGQIKQLQKLKIHKKSVYSLITMKRTNEFFSGSCDKTIILWEQFDDNQWNPKQVLTGHLGGISCLVLNKYEDLLLSGSDDFTIKSWKKDKEFWICSQTLTGHHHYVCSISLNENENHFISCSKDKQIFIFSFDDQKQLWKQCQTILTRDGGRRLCFINNSEFVFQPERKKKLQIFSKNDYDSNFIKNKEISIYTGTSINSNKSCFWFFPQQYIKSQSILVNKSSCSINLIRLNENDDYEIIQHIDFQTNRVIGRMTENGEFLVTWDDKTKNLQIRQQRDC</sequence>
<dbReference type="InterPro" id="IPR001680">
    <property type="entry name" value="WD40_rpt"/>
</dbReference>
<dbReference type="GO" id="GO:0016226">
    <property type="term" value="P:iron-sulfur cluster assembly"/>
    <property type="evidence" value="ECO:0007669"/>
    <property type="project" value="TreeGrafter"/>
</dbReference>
<dbReference type="AlphaFoldDB" id="A0A8S1TK22"/>
<dbReference type="PROSITE" id="PS50294">
    <property type="entry name" value="WD_REPEATS_REGION"/>
    <property type="match status" value="1"/>
</dbReference>
<dbReference type="Proteomes" id="UP000689195">
    <property type="component" value="Unassembled WGS sequence"/>
</dbReference>
<dbReference type="EMBL" id="CAJJDO010000021">
    <property type="protein sequence ID" value="CAD8151506.1"/>
    <property type="molecule type" value="Genomic_DNA"/>
</dbReference>
<dbReference type="SMART" id="SM00320">
    <property type="entry name" value="WD40"/>
    <property type="match status" value="4"/>
</dbReference>
<evidence type="ECO:0000256" key="1">
    <source>
        <dbReference type="PROSITE-ProRule" id="PRU00221"/>
    </source>
</evidence>
<dbReference type="PANTHER" id="PTHR19920">
    <property type="entry name" value="WD40 PROTEIN CIAO1"/>
    <property type="match status" value="1"/>
</dbReference>
<organism evidence="2 3">
    <name type="scientific">Paramecium pentaurelia</name>
    <dbReference type="NCBI Taxonomy" id="43138"/>
    <lineage>
        <taxon>Eukaryota</taxon>
        <taxon>Sar</taxon>
        <taxon>Alveolata</taxon>
        <taxon>Ciliophora</taxon>
        <taxon>Intramacronucleata</taxon>
        <taxon>Oligohymenophorea</taxon>
        <taxon>Peniculida</taxon>
        <taxon>Parameciidae</taxon>
        <taxon>Paramecium</taxon>
    </lineage>
</organism>